<reference evidence="1" key="1">
    <citation type="submission" date="2023-08" db="EMBL/GenBank/DDBJ databases">
        <title>A de novo genome assembly of Solanum verrucosum Schlechtendal, a Mexican diploid species geographically isolated from the other diploid A-genome species in potato relatives.</title>
        <authorList>
            <person name="Hosaka K."/>
        </authorList>
    </citation>
    <scope>NUCLEOTIDE SEQUENCE</scope>
    <source>
        <tissue evidence="1">Young leaves</tissue>
    </source>
</reference>
<name>A0AAF0U1U2_SOLVR</name>
<dbReference type="EMBL" id="CP133618">
    <property type="protein sequence ID" value="WMV37692.1"/>
    <property type="molecule type" value="Genomic_DNA"/>
</dbReference>
<dbReference type="Proteomes" id="UP001234989">
    <property type="component" value="Chromosome 7"/>
</dbReference>
<gene>
    <name evidence="1" type="ORF">MTR67_031077</name>
</gene>
<sequence length="91" mass="9855">MSLSGYAFPFHVSTFGAYKSLGAVGPSPRKLICLDPVGYACFFLCWTLDFNSETPIGFQVIGVVVLAVKKKIRGRVGLFSVVCIADGLYEN</sequence>
<proteinExistence type="predicted"/>
<accession>A0AAF0U1U2</accession>
<organism evidence="1 2">
    <name type="scientific">Solanum verrucosum</name>
    <dbReference type="NCBI Taxonomy" id="315347"/>
    <lineage>
        <taxon>Eukaryota</taxon>
        <taxon>Viridiplantae</taxon>
        <taxon>Streptophyta</taxon>
        <taxon>Embryophyta</taxon>
        <taxon>Tracheophyta</taxon>
        <taxon>Spermatophyta</taxon>
        <taxon>Magnoliopsida</taxon>
        <taxon>eudicotyledons</taxon>
        <taxon>Gunneridae</taxon>
        <taxon>Pentapetalae</taxon>
        <taxon>asterids</taxon>
        <taxon>lamiids</taxon>
        <taxon>Solanales</taxon>
        <taxon>Solanaceae</taxon>
        <taxon>Solanoideae</taxon>
        <taxon>Solaneae</taxon>
        <taxon>Solanum</taxon>
    </lineage>
</organism>
<keyword evidence="2" id="KW-1185">Reference proteome</keyword>
<evidence type="ECO:0000313" key="2">
    <source>
        <dbReference type="Proteomes" id="UP001234989"/>
    </source>
</evidence>
<evidence type="ECO:0000313" key="1">
    <source>
        <dbReference type="EMBL" id="WMV37692.1"/>
    </source>
</evidence>
<dbReference type="AlphaFoldDB" id="A0AAF0U1U2"/>
<protein>
    <submittedName>
        <fullName evidence="1">Uncharacterized protein</fullName>
    </submittedName>
</protein>